<sequence length="1144" mass="125574">MPEQVIALLTLDGQHTRSISLERDLHDDRVIDNYLLTPNSIGAIRQIANDMASGNAQRAWKIVGPYGSGKSALGVMLAQLMAGPEVHGPAAASLRAVSPNTADQFLAARRYCLAVVGSRLSFGVALAAAISDALVSLGKKKALIAVHKQLDIAKGTYKSRPFNSTAGEMAADFAAALQAEGYQGLTLLIDEVGKFIEYAALHPTDGDLIAIQQVAEVACKADDDKLAVIAMLHQHFASYAAGVGRALGDEWHKISARFAEIPFDEPVERYAYFARHALGTANQLQQWPALIAEARSLYAFAVKHGVLRSASDQDRVLFEEAECLYPLHPLTLAAMATVSKRFGQSERTFHSFLKGAEPSGLRDFAQNHPVGEWYRITELYDFLAGGYGLRFRDLGAERRWVFAQEAIQRVTQNTAALNVLKVIAMLELVQGGLGIPTSAETIAYALGDEDSSEVAVALASLVEQGVLVKRKRNTEFALAVSDAVNIEALYEEAARRNESELMQAGINAALSKRPVVANRHYDETGTIRTMGVLVGTPDSWPQAPIPKQDEALPDGWLKIVLVVEGADSAMRAKQRMAEERDLLSVSGCLVLSAEGRAALADYAIWLEIMREVSAKRLDPWSTRYVEGRLQEAANAVERAVTSALMPSVERPGPTYWHLGAQIQGSEMMNASQLASWLFEHAFPETPRIVNELINKDRPASPIVLARQRLFEVILAGDVSRPICGPDEYPPERLIHTSLLRETGIWREQDGQWSLHEPTSSALNNIEVVWKAISDGLSNDDPQSFSSLLELLSAPPLGVRAGPAGIWVVLYLLVNRSRCAVFERGSLVLELTSEHLQRMFKSPQNFTLRELLNVDDNHRLLSDYRDALSAIGCALDQDASYLDVARSLIRWFYRLPDFTKQTQRIGKDAALVRSMLGKATDPIALLTQTLRKAHVESKSKASFAIWLTSALTDLGMAYRKLQEDVSSELSRGFRISGPLSRVRNQLQAECSKESSTLADAKLKSFILRCTDLILSDEKWLDSVGSLIVQRPLDSWSDDTISRYQEGLSELCGQYQRWMQVAMRRGVAPRAADRFVGLTFTMAGGEEQAVFVATTETSKALAKNVLALVKKSAQGDTQMAAAALAQAIMDLQLAAEKQQDEETKHG</sequence>
<reference evidence="1" key="2">
    <citation type="submission" date="2023-06" db="EMBL/GenBank/DDBJ databases">
        <authorList>
            <person name="Lucena T."/>
            <person name="Sun Q."/>
        </authorList>
    </citation>
    <scope>NUCLEOTIDE SEQUENCE</scope>
    <source>
        <strain evidence="1">CECT 7703</strain>
    </source>
</reference>
<dbReference type="RefSeq" id="WP_290333633.1">
    <property type="nucleotide sequence ID" value="NZ_JAUFPU010000018.1"/>
</dbReference>
<reference evidence="1" key="1">
    <citation type="journal article" date="2014" name="Int. J. Syst. Evol. Microbiol.">
        <title>Complete genome of a new Firmicutes species belonging to the dominant human colonic microbiota ('Ruminococcus bicirculans') reveals two chromosomes and a selective capacity to utilize plant glucans.</title>
        <authorList>
            <consortium name="NISC Comparative Sequencing Program"/>
            <person name="Wegmann U."/>
            <person name="Louis P."/>
            <person name="Goesmann A."/>
            <person name="Henrissat B."/>
            <person name="Duncan S.H."/>
            <person name="Flint H.J."/>
        </authorList>
    </citation>
    <scope>NUCLEOTIDE SEQUENCE</scope>
    <source>
        <strain evidence="1">CECT 7703</strain>
    </source>
</reference>
<protein>
    <recommendedName>
        <fullName evidence="3">ATP-binding protein</fullName>
    </recommendedName>
</protein>
<comment type="caution">
    <text evidence="1">The sequence shown here is derived from an EMBL/GenBank/DDBJ whole genome shotgun (WGS) entry which is preliminary data.</text>
</comment>
<gene>
    <name evidence="1" type="ORF">QWZ03_16055</name>
</gene>
<name>A0ABT8B808_9NEIS</name>
<organism evidence="1 2">
    <name type="scientific">Chitinimonas viridis</name>
    <dbReference type="NCBI Taxonomy" id="664880"/>
    <lineage>
        <taxon>Bacteria</taxon>
        <taxon>Pseudomonadati</taxon>
        <taxon>Pseudomonadota</taxon>
        <taxon>Betaproteobacteria</taxon>
        <taxon>Neisseriales</taxon>
        <taxon>Chitinibacteraceae</taxon>
        <taxon>Chitinimonas</taxon>
    </lineage>
</organism>
<accession>A0ABT8B808</accession>
<evidence type="ECO:0000313" key="1">
    <source>
        <dbReference type="EMBL" id="MDN3578283.1"/>
    </source>
</evidence>
<dbReference type="Proteomes" id="UP001180081">
    <property type="component" value="Unassembled WGS sequence"/>
</dbReference>
<evidence type="ECO:0008006" key="3">
    <source>
        <dbReference type="Google" id="ProtNLM"/>
    </source>
</evidence>
<dbReference type="EMBL" id="JAUFPU010000018">
    <property type="protein sequence ID" value="MDN3578283.1"/>
    <property type="molecule type" value="Genomic_DNA"/>
</dbReference>
<keyword evidence="2" id="KW-1185">Reference proteome</keyword>
<evidence type="ECO:0000313" key="2">
    <source>
        <dbReference type="Proteomes" id="UP001180081"/>
    </source>
</evidence>
<proteinExistence type="predicted"/>